<dbReference type="SUPFAM" id="SSF52467">
    <property type="entry name" value="DHS-like NAD/FAD-binding domain"/>
    <property type="match status" value="1"/>
</dbReference>
<keyword evidence="9" id="KW-0808">Transferase</keyword>
<dbReference type="InterPro" id="IPR029035">
    <property type="entry name" value="DHS-like_NAD/FAD-binding_dom"/>
</dbReference>
<evidence type="ECO:0000313" key="10">
    <source>
        <dbReference type="Proteomes" id="UP000234462"/>
    </source>
</evidence>
<dbReference type="InterPro" id="IPR045229">
    <property type="entry name" value="TPP_enz"/>
</dbReference>
<comment type="cofactor">
    <cofactor evidence="1">
        <name>thiamine diphosphate</name>
        <dbReference type="ChEBI" id="CHEBI:58937"/>
    </cofactor>
</comment>
<dbReference type="Gene3D" id="3.40.50.970">
    <property type="match status" value="2"/>
</dbReference>
<protein>
    <submittedName>
        <fullName evidence="9">Acetolactate synthase-1/2/3 large subunit</fullName>
        <ecNumber evidence="9">2.2.1.6</ecNumber>
    </submittedName>
</protein>
<dbReference type="GO" id="GO:0009099">
    <property type="term" value="P:L-valine biosynthetic process"/>
    <property type="evidence" value="ECO:0007669"/>
    <property type="project" value="TreeGrafter"/>
</dbReference>
<dbReference type="InterPro" id="IPR012001">
    <property type="entry name" value="Thiamin_PyroP_enz_TPP-bd_dom"/>
</dbReference>
<dbReference type="OrthoDB" id="4494979at2"/>
<evidence type="ECO:0000313" key="9">
    <source>
        <dbReference type="EMBL" id="SMY12193.1"/>
    </source>
</evidence>
<evidence type="ECO:0000256" key="1">
    <source>
        <dbReference type="ARBA" id="ARBA00001964"/>
    </source>
</evidence>
<dbReference type="InterPro" id="IPR029061">
    <property type="entry name" value="THDP-binding"/>
</dbReference>
<dbReference type="InterPro" id="IPR000399">
    <property type="entry name" value="TPP-bd_CS"/>
</dbReference>
<organism evidence="9 10">
    <name type="scientific">Brevibacterium jeotgali</name>
    <dbReference type="NCBI Taxonomy" id="1262550"/>
    <lineage>
        <taxon>Bacteria</taxon>
        <taxon>Bacillati</taxon>
        <taxon>Actinomycetota</taxon>
        <taxon>Actinomycetes</taxon>
        <taxon>Micrococcales</taxon>
        <taxon>Brevibacteriaceae</taxon>
        <taxon>Brevibacterium</taxon>
    </lineage>
</organism>
<evidence type="ECO:0000256" key="4">
    <source>
        <dbReference type="RuleBase" id="RU362132"/>
    </source>
</evidence>
<dbReference type="Pfam" id="PF02775">
    <property type="entry name" value="TPP_enzyme_C"/>
    <property type="match status" value="1"/>
</dbReference>
<reference evidence="10" key="1">
    <citation type="submission" date="2017-03" db="EMBL/GenBank/DDBJ databases">
        <authorList>
            <person name="Monnet C."/>
        </authorList>
    </citation>
    <scope>NUCLEOTIDE SEQUENCE [LARGE SCALE GENOMIC DNA]</scope>
    <source>
        <strain evidence="10">SJ5-8</strain>
    </source>
</reference>
<sequence length="571" mass="58686">MTEQAPIPAPVPGTNPADAAYANGGLAVVAALAAHGVDTVFGIPGTHNLEFYRHLDRFGIRAVTPRHEQGAGYAADGYYVVSGRPGVVLTTSGPGLTNVVTAAATAYAESRPMLILSPGVPTGLERADVGMLHETKDSSGALSHLLVAAHRTRTAEGAAQAVADAFALFAGSRPGPVHIEVPLDVLEGGWHGTTASPWPPRSRPLDEDAVDTAAEALAGSVRPLIVAGGGARGAAAQITALAEALGAPVATTANGKGILDETHPLAVGANVRWPSVQQASRDADVLLVVGTEIADSDLWGGLIGDQDLAGAEGRSQTVIRCDIDPDQLHKNLRGDVLVLGDANAFTDGLRARLGARGAAGGREDGADRAAGGREDGADRAAALRREVAREFDSTQIGARVTALVQEAAGHDVIVSGDSSRVTYDGSVHALVARTPDQLLYMPGYATLGYGIPAAIGGRLAAPGRPVVCIVGDGAAMFAIQEIVTAVELALPIPFVIVDNGGYQEIEHQMVERGISPFAVRLHQPDFALLAESMGAHGVEVAHTDLDEHLPGAIRAALAADRPTIVHIRVGA</sequence>
<dbReference type="GO" id="GO:0003984">
    <property type="term" value="F:acetolactate synthase activity"/>
    <property type="evidence" value="ECO:0007669"/>
    <property type="project" value="UniProtKB-EC"/>
</dbReference>
<evidence type="ECO:0000256" key="5">
    <source>
        <dbReference type="SAM" id="MobiDB-lite"/>
    </source>
</evidence>
<dbReference type="PANTHER" id="PTHR18968:SF13">
    <property type="entry name" value="ACETOLACTATE SYNTHASE CATALYTIC SUBUNIT, MITOCHONDRIAL"/>
    <property type="match status" value="1"/>
</dbReference>
<dbReference type="CDD" id="cd00568">
    <property type="entry name" value="TPP_enzymes"/>
    <property type="match status" value="1"/>
</dbReference>
<feature type="domain" description="Thiamine pyrophosphate enzyme central" evidence="6">
    <location>
        <begin position="210"/>
        <end position="347"/>
    </location>
</feature>
<keyword evidence="3 4" id="KW-0786">Thiamine pyrophosphate</keyword>
<dbReference type="EMBL" id="FXZM01000008">
    <property type="protein sequence ID" value="SMY12193.1"/>
    <property type="molecule type" value="Genomic_DNA"/>
</dbReference>
<evidence type="ECO:0000256" key="3">
    <source>
        <dbReference type="ARBA" id="ARBA00023052"/>
    </source>
</evidence>
<dbReference type="GO" id="GO:0030976">
    <property type="term" value="F:thiamine pyrophosphate binding"/>
    <property type="evidence" value="ECO:0007669"/>
    <property type="project" value="InterPro"/>
</dbReference>
<feature type="region of interest" description="Disordered" evidence="5">
    <location>
        <begin position="356"/>
        <end position="375"/>
    </location>
</feature>
<dbReference type="InterPro" id="IPR011766">
    <property type="entry name" value="TPP_enzyme_TPP-bd"/>
</dbReference>
<dbReference type="Pfam" id="PF00205">
    <property type="entry name" value="TPP_enzyme_M"/>
    <property type="match status" value="1"/>
</dbReference>
<dbReference type="Proteomes" id="UP000234462">
    <property type="component" value="Unassembled WGS sequence"/>
</dbReference>
<dbReference type="GO" id="GO:0005948">
    <property type="term" value="C:acetolactate synthase complex"/>
    <property type="evidence" value="ECO:0007669"/>
    <property type="project" value="TreeGrafter"/>
</dbReference>
<dbReference type="RefSeq" id="WP_101589143.1">
    <property type="nucleotide sequence ID" value="NZ_FXZM01000008.1"/>
</dbReference>
<feature type="domain" description="Thiamine pyrophosphate enzyme TPP-binding" evidence="7">
    <location>
        <begin position="432"/>
        <end position="567"/>
    </location>
</feature>
<evidence type="ECO:0000256" key="2">
    <source>
        <dbReference type="ARBA" id="ARBA00007812"/>
    </source>
</evidence>
<feature type="compositionally biased region" description="Basic and acidic residues" evidence="5">
    <location>
        <begin position="361"/>
        <end position="375"/>
    </location>
</feature>
<dbReference type="InterPro" id="IPR012000">
    <property type="entry name" value="Thiamin_PyroP_enz_cen_dom"/>
</dbReference>
<evidence type="ECO:0000259" key="6">
    <source>
        <dbReference type="Pfam" id="PF00205"/>
    </source>
</evidence>
<dbReference type="CDD" id="cd07035">
    <property type="entry name" value="TPP_PYR_POX_like"/>
    <property type="match status" value="1"/>
</dbReference>
<dbReference type="PANTHER" id="PTHR18968">
    <property type="entry name" value="THIAMINE PYROPHOSPHATE ENZYMES"/>
    <property type="match status" value="1"/>
</dbReference>
<dbReference type="EC" id="2.2.1.6" evidence="9"/>
<comment type="similarity">
    <text evidence="2 4">Belongs to the TPP enzyme family.</text>
</comment>
<dbReference type="SUPFAM" id="SSF52518">
    <property type="entry name" value="Thiamin diphosphate-binding fold (THDP-binding)"/>
    <property type="match status" value="2"/>
</dbReference>
<dbReference type="PROSITE" id="PS00187">
    <property type="entry name" value="TPP_ENZYMES"/>
    <property type="match status" value="1"/>
</dbReference>
<dbReference type="GO" id="GO:0000287">
    <property type="term" value="F:magnesium ion binding"/>
    <property type="evidence" value="ECO:0007669"/>
    <property type="project" value="InterPro"/>
</dbReference>
<feature type="domain" description="Thiamine pyrophosphate enzyme N-terminal TPP-binding" evidence="8">
    <location>
        <begin position="23"/>
        <end position="133"/>
    </location>
</feature>
<proteinExistence type="inferred from homology"/>
<accession>A0A2H1L734</accession>
<dbReference type="GO" id="GO:0009097">
    <property type="term" value="P:isoleucine biosynthetic process"/>
    <property type="evidence" value="ECO:0007669"/>
    <property type="project" value="TreeGrafter"/>
</dbReference>
<dbReference type="AlphaFoldDB" id="A0A2H1L734"/>
<gene>
    <name evidence="9" type="ORF">BJEO58_01787</name>
</gene>
<dbReference type="Gene3D" id="3.40.50.1220">
    <property type="entry name" value="TPP-binding domain"/>
    <property type="match status" value="1"/>
</dbReference>
<dbReference type="GO" id="GO:0050660">
    <property type="term" value="F:flavin adenine dinucleotide binding"/>
    <property type="evidence" value="ECO:0007669"/>
    <property type="project" value="TreeGrafter"/>
</dbReference>
<keyword evidence="10" id="KW-1185">Reference proteome</keyword>
<evidence type="ECO:0000259" key="8">
    <source>
        <dbReference type="Pfam" id="PF02776"/>
    </source>
</evidence>
<name>A0A2H1L734_9MICO</name>
<evidence type="ECO:0000259" key="7">
    <source>
        <dbReference type="Pfam" id="PF02775"/>
    </source>
</evidence>
<dbReference type="Pfam" id="PF02776">
    <property type="entry name" value="TPP_enzyme_N"/>
    <property type="match status" value="1"/>
</dbReference>